<dbReference type="InterPro" id="IPR001387">
    <property type="entry name" value="Cro/C1-type_HTH"/>
</dbReference>
<dbReference type="CDD" id="cd00093">
    <property type="entry name" value="HTH_XRE"/>
    <property type="match status" value="1"/>
</dbReference>
<dbReference type="SMART" id="SM00530">
    <property type="entry name" value="HTH_XRE"/>
    <property type="match status" value="1"/>
</dbReference>
<sequence>MENIGTIIFSLREDKDLSLENLASGVLSKSQLSKVERGLSDISATKFLKLLDKLHITFSEFNLLYKDISTSPENIYLLKMTQALISGNLNQANLIESDVWKFHTENSSIYAKLNYIMIKAMRLQIEDKKLDRDSLAFLIDYLFKVSNWTRYELILYGNTMTSIPLESINLLTKEISYKTTLYKKINLSIIINLLFNTVILNLEAKNYTQVDYFIRTLSSNEFLDIQLGERFLKEYAKALYDYVRDPVKINEEKNLNLLNILKILDSDNLFIAYSKIFEDFKNETN</sequence>
<dbReference type="Pfam" id="PF21259">
    <property type="entry name" value="Rgg_C"/>
    <property type="match status" value="1"/>
</dbReference>
<feature type="domain" description="HTH cro/C1-type" evidence="1">
    <location>
        <begin position="11"/>
        <end position="61"/>
    </location>
</feature>
<dbReference type="SUPFAM" id="SSF47413">
    <property type="entry name" value="lambda repressor-like DNA-binding domains"/>
    <property type="match status" value="1"/>
</dbReference>
<dbReference type="Pfam" id="PF01381">
    <property type="entry name" value="HTH_3"/>
    <property type="match status" value="1"/>
</dbReference>
<dbReference type="InterPro" id="IPR010982">
    <property type="entry name" value="Lambda_DNA-bd_dom_sf"/>
</dbReference>
<evidence type="ECO:0000313" key="3">
    <source>
        <dbReference type="Proteomes" id="UP000638836"/>
    </source>
</evidence>
<comment type="caution">
    <text evidence="2">The sequence shown here is derived from an EMBL/GenBank/DDBJ whole genome shotgun (WGS) entry which is preliminary data.</text>
</comment>
<reference evidence="2 3" key="1">
    <citation type="journal article" date="2020" name="Microorganisms">
        <title>New Insight into Antimicrobial Compounds from Food and Marine-Sourced Carnobacterium Species through Phenotype and Genome Analyses.</title>
        <authorList>
            <person name="Begrem S."/>
            <person name="Ivaniuk F."/>
            <person name="Gigout-Chevalier F."/>
            <person name="Kolypczuk L."/>
            <person name="Bonnetot S."/>
            <person name="Leroi F."/>
            <person name="Grovel O."/>
            <person name="Delbarre-Ladrat C."/>
            <person name="Passerini D."/>
        </authorList>
    </citation>
    <scope>NUCLEOTIDE SEQUENCE [LARGE SCALE GENOMIC DNA]</scope>
    <source>
        <strain evidence="2 3">MIP2551</strain>
    </source>
</reference>
<dbReference type="PANTHER" id="PTHR37038:SF12">
    <property type="entry name" value="TRANSCRIPTIONAL REGULATOR"/>
    <property type="match status" value="1"/>
</dbReference>
<accession>A0ABR7TE38</accession>
<evidence type="ECO:0000313" key="2">
    <source>
        <dbReference type="EMBL" id="MBC9826228.1"/>
    </source>
</evidence>
<dbReference type="InterPro" id="IPR010057">
    <property type="entry name" value="Transcription_activator_Rgg_C"/>
</dbReference>
<dbReference type="PROSITE" id="PS50943">
    <property type="entry name" value="HTH_CROC1"/>
    <property type="match status" value="1"/>
</dbReference>
<dbReference type="InterPro" id="IPR053163">
    <property type="entry name" value="HTH-type_regulator_Rgg"/>
</dbReference>
<proteinExistence type="predicted"/>
<organism evidence="2 3">
    <name type="scientific">Carnobacterium inhibens</name>
    <dbReference type="NCBI Taxonomy" id="147709"/>
    <lineage>
        <taxon>Bacteria</taxon>
        <taxon>Bacillati</taxon>
        <taxon>Bacillota</taxon>
        <taxon>Bacilli</taxon>
        <taxon>Lactobacillales</taxon>
        <taxon>Carnobacteriaceae</taxon>
        <taxon>Carnobacterium</taxon>
    </lineage>
</organism>
<name>A0ABR7TE38_9LACT</name>
<gene>
    <name evidence="2" type="ORF">GLO26_10575</name>
</gene>
<protein>
    <submittedName>
        <fullName evidence="2">Helix-turn-helix domain-containing protein</fullName>
    </submittedName>
</protein>
<dbReference type="Proteomes" id="UP000638836">
    <property type="component" value="Unassembled WGS sequence"/>
</dbReference>
<evidence type="ECO:0000259" key="1">
    <source>
        <dbReference type="PROSITE" id="PS50943"/>
    </source>
</evidence>
<dbReference type="RefSeq" id="WP_023176409.1">
    <property type="nucleotide sequence ID" value="NZ_WNJQ01000014.1"/>
</dbReference>
<keyword evidence="3" id="KW-1185">Reference proteome</keyword>
<dbReference type="PANTHER" id="PTHR37038">
    <property type="entry name" value="TRANSCRIPTIONAL REGULATOR-RELATED"/>
    <property type="match status" value="1"/>
</dbReference>
<dbReference type="Gene3D" id="1.10.260.40">
    <property type="entry name" value="lambda repressor-like DNA-binding domains"/>
    <property type="match status" value="1"/>
</dbReference>
<dbReference type="EMBL" id="WNJQ01000014">
    <property type="protein sequence ID" value="MBC9826228.1"/>
    <property type="molecule type" value="Genomic_DNA"/>
</dbReference>
<dbReference type="NCBIfam" id="TIGR01716">
    <property type="entry name" value="RGG_Cterm"/>
    <property type="match status" value="1"/>
</dbReference>